<keyword evidence="7" id="KW-1185">Reference proteome</keyword>
<evidence type="ECO:0000256" key="3">
    <source>
        <dbReference type="ARBA" id="ARBA00033787"/>
    </source>
</evidence>
<organism evidence="5 6">
    <name type="scientific">Marinobacter persicus</name>
    <dbReference type="NCBI Taxonomy" id="930118"/>
    <lineage>
        <taxon>Bacteria</taxon>
        <taxon>Pseudomonadati</taxon>
        <taxon>Pseudomonadota</taxon>
        <taxon>Gammaproteobacteria</taxon>
        <taxon>Pseudomonadales</taxon>
        <taxon>Marinobacteraceae</taxon>
        <taxon>Marinobacter</taxon>
    </lineage>
</organism>
<dbReference type="EMBL" id="PTIU01000003">
    <property type="protein sequence ID" value="PPK55992.1"/>
    <property type="molecule type" value="Genomic_DNA"/>
</dbReference>
<evidence type="ECO:0000313" key="7">
    <source>
        <dbReference type="Proteomes" id="UP000239648"/>
    </source>
</evidence>
<accession>A0A2S6G9N2</accession>
<dbReference type="PANTHER" id="PTHR37165:SF1">
    <property type="entry name" value="TYPE 1 ENCAPSULIN SHELL PROTEIN"/>
    <property type="match status" value="1"/>
</dbReference>
<gene>
    <name evidence="5" type="ORF">B0H24_1003189</name>
    <name evidence="4" type="ORF">BY455_103189</name>
</gene>
<evidence type="ECO:0000313" key="6">
    <source>
        <dbReference type="Proteomes" id="UP000239446"/>
    </source>
</evidence>
<evidence type="ECO:0000256" key="2">
    <source>
        <dbReference type="ARBA" id="ARBA00033743"/>
    </source>
</evidence>
<proteinExistence type="inferred from homology"/>
<reference evidence="4 7" key="1">
    <citation type="submission" date="2018-02" db="EMBL/GenBank/DDBJ databases">
        <title>Deep subsurface shale carbon reservoir microbial communities from Ohio and West Virginia, USA.</title>
        <authorList>
            <person name="Wrighton K."/>
        </authorList>
    </citation>
    <scope>NUCLEOTIDE SEQUENCE [LARGE SCALE GENOMIC DNA]</scope>
    <source>
        <strain evidence="4 7">UTICA-S1B6</strain>
    </source>
</reference>
<dbReference type="NCBIfam" id="NF041155">
    <property type="entry name" value="encap_f1"/>
    <property type="match status" value="1"/>
</dbReference>
<dbReference type="RefSeq" id="WP_104415181.1">
    <property type="nucleotide sequence ID" value="NZ_PTIT01000003.1"/>
</dbReference>
<dbReference type="Gene3D" id="3.30.2400.30">
    <property type="match status" value="1"/>
</dbReference>
<dbReference type="Proteomes" id="UP000239648">
    <property type="component" value="Unassembled WGS sequence"/>
</dbReference>
<dbReference type="AlphaFoldDB" id="A0A2S6G9N2"/>
<dbReference type="InterPro" id="IPR051429">
    <property type="entry name" value="Encapsulin_nc"/>
</dbReference>
<dbReference type="Proteomes" id="UP000239446">
    <property type="component" value="Unassembled WGS sequence"/>
</dbReference>
<dbReference type="Pfam" id="PF04454">
    <property type="entry name" value="Linocin_M18"/>
    <property type="match status" value="1"/>
</dbReference>
<sequence>MSYLNRENASFSKDIWERIDEAAVGAAREILTGRRFLEVDGPYGVGLTAIEVGDEGYCRQPAPDEAGAVLSQASAIPMLRKGFELSVRRVEGYESMGQPLDLREVEDAAEAVARREEEFIYYGQPDFGLEGLMTAKGRSEVTCGDWSKVEQALENVLKAVNHLDENGFHGPYALALSPSWYNQLFRRYEGTDMLQLEHLKRLCEVGVFKAEIEGAVLVDARAGRIIIGQDLMTGYSSNDGIHHQMFASESLVLRVEEPGAICTLQKKG</sequence>
<evidence type="ECO:0000256" key="1">
    <source>
        <dbReference type="ARBA" id="ARBA00033738"/>
    </source>
</evidence>
<comment type="similarity">
    <text evidence="2">Belongs to the encapsulin family. Family 1 subfamily.</text>
</comment>
<name>A0A2S6G9N2_9GAMM</name>
<keyword evidence="3" id="KW-1284">Encapsulin nanocompartment</keyword>
<reference evidence="5 6" key="2">
    <citation type="submission" date="2018-02" db="EMBL/GenBank/DDBJ databases">
        <title>Subsurface microbial communities from deep shales in Ohio and West Virginia, USA.</title>
        <authorList>
            <person name="Wrighton K."/>
        </authorList>
    </citation>
    <scope>NUCLEOTIDE SEQUENCE [LARGE SCALE GENOMIC DNA]</scope>
    <source>
        <strain evidence="5 6">UTICA-S1B9</strain>
    </source>
</reference>
<comment type="caution">
    <text evidence="5">The sequence shown here is derived from an EMBL/GenBank/DDBJ whole genome shotgun (WGS) entry which is preliminary data.</text>
</comment>
<dbReference type="PIRSF" id="PIRSF019254">
    <property type="entry name" value="CFP29"/>
    <property type="match status" value="1"/>
</dbReference>
<evidence type="ECO:0000313" key="5">
    <source>
        <dbReference type="EMBL" id="PPK55992.1"/>
    </source>
</evidence>
<dbReference type="Gene3D" id="3.30.2320.10">
    <property type="entry name" value="hypothetical protein PF0899 domain"/>
    <property type="match status" value="1"/>
</dbReference>
<protein>
    <submittedName>
        <fullName evidence="4 5">Linocin/CFP29 family protein</fullName>
    </submittedName>
</protein>
<evidence type="ECO:0000313" key="4">
    <source>
        <dbReference type="EMBL" id="PPK53115.1"/>
    </source>
</evidence>
<dbReference type="GO" id="GO:0140737">
    <property type="term" value="C:encapsulin nanocompartment"/>
    <property type="evidence" value="ECO:0007669"/>
    <property type="project" value="UniProtKB-SubCell"/>
</dbReference>
<comment type="subcellular location">
    <subcellularLocation>
        <location evidence="1">Encapsulin nanocompartment</location>
    </subcellularLocation>
</comment>
<dbReference type="PANTHER" id="PTHR37165">
    <property type="entry name" value="PEPTIDASE U56 FAMILY"/>
    <property type="match status" value="1"/>
</dbReference>
<dbReference type="InterPro" id="IPR007544">
    <property type="entry name" value="ENCAP"/>
</dbReference>
<dbReference type="EMBL" id="PTIT01000003">
    <property type="protein sequence ID" value="PPK53115.1"/>
    <property type="molecule type" value="Genomic_DNA"/>
</dbReference>
<dbReference type="OrthoDB" id="2922at2"/>